<proteinExistence type="predicted"/>
<organism evidence="1 2">
    <name type="scientific">Chlamydomonas incerta</name>
    <dbReference type="NCBI Taxonomy" id="51695"/>
    <lineage>
        <taxon>Eukaryota</taxon>
        <taxon>Viridiplantae</taxon>
        <taxon>Chlorophyta</taxon>
        <taxon>core chlorophytes</taxon>
        <taxon>Chlorophyceae</taxon>
        <taxon>CS clade</taxon>
        <taxon>Chlamydomonadales</taxon>
        <taxon>Chlamydomonadaceae</taxon>
        <taxon>Chlamydomonas</taxon>
    </lineage>
</organism>
<name>A0A835VTK3_CHLIN</name>
<dbReference type="OrthoDB" id="540248at2759"/>
<dbReference type="AlphaFoldDB" id="A0A835VTK3"/>
<keyword evidence="2" id="KW-1185">Reference proteome</keyword>
<dbReference type="Proteomes" id="UP000650467">
    <property type="component" value="Unassembled WGS sequence"/>
</dbReference>
<sequence>MLYCKAGVVTGVVPAAPGWDWKACLHKAAGLLRYAYEKSDAQEKWGPMAGMTLRLLAEQVYGTSCMGMDGDSLSLAALRTDLGFTHSAPEEAEERLRDLMRARREVFNSVGGAEAWLQLIKGVQKEMNKT</sequence>
<gene>
    <name evidence="1" type="ORF">HXX76_013767</name>
</gene>
<accession>A0A835VTK3</accession>
<comment type="caution">
    <text evidence="1">The sequence shown here is derived from an EMBL/GenBank/DDBJ whole genome shotgun (WGS) entry which is preliminary data.</text>
</comment>
<dbReference type="EMBL" id="JAEHOC010000056">
    <property type="protein sequence ID" value="KAG2425353.1"/>
    <property type="molecule type" value="Genomic_DNA"/>
</dbReference>
<evidence type="ECO:0000313" key="2">
    <source>
        <dbReference type="Proteomes" id="UP000650467"/>
    </source>
</evidence>
<reference evidence="1" key="1">
    <citation type="journal article" date="2020" name="bioRxiv">
        <title>Comparative genomics of Chlamydomonas.</title>
        <authorList>
            <person name="Craig R.J."/>
            <person name="Hasan A.R."/>
            <person name="Ness R.W."/>
            <person name="Keightley P.D."/>
        </authorList>
    </citation>
    <scope>NUCLEOTIDE SEQUENCE</scope>
    <source>
        <strain evidence="1">SAG 7.73</strain>
    </source>
</reference>
<protein>
    <submittedName>
        <fullName evidence="1">Uncharacterized protein</fullName>
    </submittedName>
</protein>
<evidence type="ECO:0000313" key="1">
    <source>
        <dbReference type="EMBL" id="KAG2425353.1"/>
    </source>
</evidence>